<sequence length="350" mass="38830">MVLSTGLAIQSLILYAIAISFIFTRIMFRRIMLGSFKKIQTDDWLMIIVLIPFTAAIALANQNLALQSAKERKFRFLLEEVQIITTWLVDACLLILYWRIIPQETNGWKQKSLIGISAFCCISFFVVQASLLAWCPPTEAHWNLTPPNSQCITYHGHTAITLAINILNTILIMMVPVPFIPTPRRLLLTILLIIGTLVLFTGTIGRSLVLTNPLAPAYLHWYTTEPSLSIIFANLPFLTFLVFATAPARLRLSQWPRNRHSSWASSIPPPLSRARIGSTATTMSSMSSTMDVGKAAADRRVSDQTTIASISEPVPGRASIVAKTRLSGGLAEMGRVSVEDRTQGGPTYWQ</sequence>
<evidence type="ECO:0000256" key="2">
    <source>
        <dbReference type="ARBA" id="ARBA00022692"/>
    </source>
</evidence>
<evidence type="ECO:0000256" key="3">
    <source>
        <dbReference type="ARBA" id="ARBA00022989"/>
    </source>
</evidence>
<gene>
    <name evidence="8" type="ORF">EJ02DRAFT_484486</name>
</gene>
<keyword evidence="4 6" id="KW-0472">Membrane</keyword>
<name>A0A6A5SVH2_9PLEO</name>
<evidence type="ECO:0000256" key="6">
    <source>
        <dbReference type="SAM" id="Phobius"/>
    </source>
</evidence>
<dbReference type="InterPro" id="IPR052337">
    <property type="entry name" value="SAT4-like"/>
</dbReference>
<feature type="transmembrane region" description="Helical" evidence="6">
    <location>
        <begin position="6"/>
        <end position="23"/>
    </location>
</feature>
<evidence type="ECO:0000256" key="5">
    <source>
        <dbReference type="ARBA" id="ARBA00038359"/>
    </source>
</evidence>
<comment type="subcellular location">
    <subcellularLocation>
        <location evidence="1">Membrane</location>
        <topology evidence="1">Multi-pass membrane protein</topology>
    </subcellularLocation>
</comment>
<dbReference type="EMBL" id="ML976022">
    <property type="protein sequence ID" value="KAF1943818.1"/>
    <property type="molecule type" value="Genomic_DNA"/>
</dbReference>
<feature type="transmembrane region" description="Helical" evidence="6">
    <location>
        <begin position="228"/>
        <end position="250"/>
    </location>
</feature>
<protein>
    <recommendedName>
        <fullName evidence="7">Rhodopsin domain-containing protein</fullName>
    </recommendedName>
</protein>
<feature type="domain" description="Rhodopsin" evidence="7">
    <location>
        <begin position="30"/>
        <end position="241"/>
    </location>
</feature>
<proteinExistence type="inferred from homology"/>
<accession>A0A6A5SVH2</accession>
<reference evidence="8" key="1">
    <citation type="journal article" date="2020" name="Stud. Mycol.">
        <title>101 Dothideomycetes genomes: a test case for predicting lifestyles and emergence of pathogens.</title>
        <authorList>
            <person name="Haridas S."/>
            <person name="Albert R."/>
            <person name="Binder M."/>
            <person name="Bloem J."/>
            <person name="Labutti K."/>
            <person name="Salamov A."/>
            <person name="Andreopoulos B."/>
            <person name="Baker S."/>
            <person name="Barry K."/>
            <person name="Bills G."/>
            <person name="Bluhm B."/>
            <person name="Cannon C."/>
            <person name="Castanera R."/>
            <person name="Culley D."/>
            <person name="Daum C."/>
            <person name="Ezra D."/>
            <person name="Gonzalez J."/>
            <person name="Henrissat B."/>
            <person name="Kuo A."/>
            <person name="Liang C."/>
            <person name="Lipzen A."/>
            <person name="Lutzoni F."/>
            <person name="Magnuson J."/>
            <person name="Mondo S."/>
            <person name="Nolan M."/>
            <person name="Ohm R."/>
            <person name="Pangilinan J."/>
            <person name="Park H.-J."/>
            <person name="Ramirez L."/>
            <person name="Alfaro M."/>
            <person name="Sun H."/>
            <person name="Tritt A."/>
            <person name="Yoshinaga Y."/>
            <person name="Zwiers L.-H."/>
            <person name="Turgeon B."/>
            <person name="Goodwin S."/>
            <person name="Spatafora J."/>
            <person name="Crous P."/>
            <person name="Grigoriev I."/>
        </authorList>
    </citation>
    <scope>NUCLEOTIDE SEQUENCE</scope>
    <source>
        <strain evidence="8">CBS 161.51</strain>
    </source>
</reference>
<evidence type="ECO:0000259" key="7">
    <source>
        <dbReference type="Pfam" id="PF20684"/>
    </source>
</evidence>
<feature type="transmembrane region" description="Helical" evidence="6">
    <location>
        <begin position="44"/>
        <end position="61"/>
    </location>
</feature>
<keyword evidence="2 6" id="KW-0812">Transmembrane</keyword>
<feature type="transmembrane region" description="Helical" evidence="6">
    <location>
        <begin position="113"/>
        <end position="134"/>
    </location>
</feature>
<dbReference type="AlphaFoldDB" id="A0A6A5SVH2"/>
<keyword evidence="3 6" id="KW-1133">Transmembrane helix</keyword>
<evidence type="ECO:0000256" key="4">
    <source>
        <dbReference type="ARBA" id="ARBA00023136"/>
    </source>
</evidence>
<dbReference type="PANTHER" id="PTHR33048">
    <property type="entry name" value="PTH11-LIKE INTEGRAL MEMBRANE PROTEIN (AFU_ORTHOLOGUE AFUA_5G11245)"/>
    <property type="match status" value="1"/>
</dbReference>
<dbReference type="Proteomes" id="UP000800038">
    <property type="component" value="Unassembled WGS sequence"/>
</dbReference>
<feature type="transmembrane region" description="Helical" evidence="6">
    <location>
        <begin position="154"/>
        <end position="174"/>
    </location>
</feature>
<feature type="transmembrane region" description="Helical" evidence="6">
    <location>
        <begin position="81"/>
        <end position="101"/>
    </location>
</feature>
<feature type="transmembrane region" description="Helical" evidence="6">
    <location>
        <begin position="186"/>
        <end position="208"/>
    </location>
</feature>
<evidence type="ECO:0000256" key="1">
    <source>
        <dbReference type="ARBA" id="ARBA00004141"/>
    </source>
</evidence>
<evidence type="ECO:0000313" key="9">
    <source>
        <dbReference type="Proteomes" id="UP000800038"/>
    </source>
</evidence>
<dbReference type="GO" id="GO:0016020">
    <property type="term" value="C:membrane"/>
    <property type="evidence" value="ECO:0007669"/>
    <property type="project" value="UniProtKB-SubCell"/>
</dbReference>
<dbReference type="OrthoDB" id="3903189at2759"/>
<dbReference type="Pfam" id="PF20684">
    <property type="entry name" value="Fung_rhodopsin"/>
    <property type="match status" value="1"/>
</dbReference>
<evidence type="ECO:0000313" key="8">
    <source>
        <dbReference type="EMBL" id="KAF1943818.1"/>
    </source>
</evidence>
<dbReference type="PANTHER" id="PTHR33048:SF47">
    <property type="entry name" value="INTEGRAL MEMBRANE PROTEIN-RELATED"/>
    <property type="match status" value="1"/>
</dbReference>
<organism evidence="8 9">
    <name type="scientific">Clathrospora elynae</name>
    <dbReference type="NCBI Taxonomy" id="706981"/>
    <lineage>
        <taxon>Eukaryota</taxon>
        <taxon>Fungi</taxon>
        <taxon>Dikarya</taxon>
        <taxon>Ascomycota</taxon>
        <taxon>Pezizomycotina</taxon>
        <taxon>Dothideomycetes</taxon>
        <taxon>Pleosporomycetidae</taxon>
        <taxon>Pleosporales</taxon>
        <taxon>Diademaceae</taxon>
        <taxon>Clathrospora</taxon>
    </lineage>
</organism>
<dbReference type="InterPro" id="IPR049326">
    <property type="entry name" value="Rhodopsin_dom_fungi"/>
</dbReference>
<keyword evidence="9" id="KW-1185">Reference proteome</keyword>
<comment type="similarity">
    <text evidence="5">Belongs to the SAT4 family.</text>
</comment>